<proteinExistence type="predicted"/>
<dbReference type="InterPro" id="IPR002921">
    <property type="entry name" value="Fungal_lipase-type"/>
</dbReference>
<dbReference type="EMBL" id="JAGSOY010000105">
    <property type="protein sequence ID" value="MBU2713792.1"/>
    <property type="molecule type" value="Genomic_DNA"/>
</dbReference>
<dbReference type="CDD" id="cd00519">
    <property type="entry name" value="Lipase_3"/>
    <property type="match status" value="1"/>
</dbReference>
<dbReference type="Gene3D" id="3.40.50.1820">
    <property type="entry name" value="alpha/beta hydrolase"/>
    <property type="match status" value="1"/>
</dbReference>
<gene>
    <name evidence="2" type="ORF">KCG35_22320</name>
</gene>
<feature type="domain" description="Fungal lipase-type" evidence="1">
    <location>
        <begin position="304"/>
        <end position="425"/>
    </location>
</feature>
<reference evidence="2 3" key="1">
    <citation type="submission" date="2021-04" db="EMBL/GenBank/DDBJ databases">
        <authorList>
            <person name="Pira H."/>
            <person name="Risdian C."/>
            <person name="Wink J."/>
        </authorList>
    </citation>
    <scope>NUCLEOTIDE SEQUENCE [LARGE SCALE GENOMIC DNA]</scope>
    <source>
        <strain evidence="2 3">WH53</strain>
    </source>
</reference>
<protein>
    <submittedName>
        <fullName evidence="2">Lipase family protein</fullName>
    </submittedName>
</protein>
<dbReference type="InterPro" id="IPR029058">
    <property type="entry name" value="AB_hydrolase_fold"/>
</dbReference>
<dbReference type="PANTHER" id="PTHR45856">
    <property type="entry name" value="ALPHA/BETA-HYDROLASES SUPERFAMILY PROTEIN"/>
    <property type="match status" value="1"/>
</dbReference>
<dbReference type="InterPro" id="IPR051218">
    <property type="entry name" value="Sec_MonoDiacylglyc_Lipase"/>
</dbReference>
<dbReference type="SUPFAM" id="SSF53474">
    <property type="entry name" value="alpha/beta-Hydrolases"/>
    <property type="match status" value="1"/>
</dbReference>
<evidence type="ECO:0000313" key="3">
    <source>
        <dbReference type="Proteomes" id="UP000690515"/>
    </source>
</evidence>
<accession>A0ABS5ZIC4</accession>
<dbReference type="Proteomes" id="UP000690515">
    <property type="component" value="Unassembled WGS sequence"/>
</dbReference>
<dbReference type="PANTHER" id="PTHR45856:SF24">
    <property type="entry name" value="FUNGAL LIPASE-LIKE DOMAIN-CONTAINING PROTEIN"/>
    <property type="match status" value="1"/>
</dbReference>
<evidence type="ECO:0000259" key="1">
    <source>
        <dbReference type="Pfam" id="PF01764"/>
    </source>
</evidence>
<dbReference type="RefSeq" id="WP_215822076.1">
    <property type="nucleotide sequence ID" value="NZ_JAGSOY010000105.1"/>
</dbReference>
<evidence type="ECO:0000313" key="2">
    <source>
        <dbReference type="EMBL" id="MBU2713792.1"/>
    </source>
</evidence>
<comment type="caution">
    <text evidence="2">The sequence shown here is derived from an EMBL/GenBank/DDBJ whole genome shotgun (WGS) entry which is preliminary data.</text>
</comment>
<organism evidence="2 3">
    <name type="scientific">Zooshikella harenae</name>
    <dbReference type="NCBI Taxonomy" id="2827238"/>
    <lineage>
        <taxon>Bacteria</taxon>
        <taxon>Pseudomonadati</taxon>
        <taxon>Pseudomonadota</taxon>
        <taxon>Gammaproteobacteria</taxon>
        <taxon>Oceanospirillales</taxon>
        <taxon>Zooshikellaceae</taxon>
        <taxon>Zooshikella</taxon>
    </lineage>
</organism>
<dbReference type="Pfam" id="PF01764">
    <property type="entry name" value="Lipase_3"/>
    <property type="match status" value="1"/>
</dbReference>
<name>A0ABS5ZIC4_9GAMM</name>
<sequence length="636" mass="72587">MANNPSSSTTLQCPKLRKLAIHLVDPDLRPYKGIVLEVTPHSGGSTCFINNKGEYKSPKSSPTWSSTTDDQGIAWFTLPAGAYQLTHAKNEDELVKQAKMMRMPSVDPYEKSTQAKTEAQLKDWVHSRFRLEEFLTKKIKLPKYQQVVINPSKTSPLSIDFIVSKAENHCIAELYPLRAYVPVLSHTKEYNDLNAYNLSLFSIISYALLPSKKAMDDHGYEILPGTIKYTIDNDWAELKKPLKVDNASCKNIPWVLIDVPYDKRFLIDDSCAAFANVMFHKETDGEEHLCELQAFFVYSKDSVVLFTRGTDNLANVLTDGTADQIPFKDGVGYVHKGFYEAFNILKKKLHEKLKDNLTGKKLFIAAHSLGGAMATLFAVTYRDYNPVLYTIGSPRVGTDTFVNTYKAITHYRIVNYKDPVTSVPSRWMDIRLRTVLPSLVFISHPIGITTFLYSTVDLDGAIGLDKDRYFHHGHLKYILPIDDPLSPNSNFQIMVTNIKHKGLIDSKLVQELFKKDDDMPDFNFIGKLLRGNDHRAVSGYAPHLKELLIYNYLNIGNDPKVEYRLRSYEIKINLLKRQGRYDEADELNQTYNDLKLHYNKMYTKQSVLGKHQSNLKYVEKTLRNTLIPEPKLGDIF</sequence>
<keyword evidence="3" id="KW-1185">Reference proteome</keyword>